<comment type="caution">
    <text evidence="2">The sequence shown here is derived from an EMBL/GenBank/DDBJ whole genome shotgun (WGS) entry which is preliminary data.</text>
</comment>
<dbReference type="EMBL" id="CAJOBO010002343">
    <property type="protein sequence ID" value="CAF4445762.1"/>
    <property type="molecule type" value="Genomic_DNA"/>
</dbReference>
<evidence type="ECO:0000256" key="1">
    <source>
        <dbReference type="SAM" id="MobiDB-lite"/>
    </source>
</evidence>
<dbReference type="AlphaFoldDB" id="A0A820RQV7"/>
<proteinExistence type="predicted"/>
<sequence length="49" mass="5782">NYRPEEIKVSLKSYDLVVQDEHHIKNKNRSEQSSFFKSTTLQPSMQADQ</sequence>
<dbReference type="Proteomes" id="UP000663851">
    <property type="component" value="Unassembled WGS sequence"/>
</dbReference>
<protein>
    <submittedName>
        <fullName evidence="2">Uncharacterized protein</fullName>
    </submittedName>
</protein>
<feature type="compositionally biased region" description="Polar residues" evidence="1">
    <location>
        <begin position="31"/>
        <end position="49"/>
    </location>
</feature>
<dbReference type="InterPro" id="IPR008978">
    <property type="entry name" value="HSP20-like_chaperone"/>
</dbReference>
<organism evidence="2 3">
    <name type="scientific">Rotaria socialis</name>
    <dbReference type="NCBI Taxonomy" id="392032"/>
    <lineage>
        <taxon>Eukaryota</taxon>
        <taxon>Metazoa</taxon>
        <taxon>Spiralia</taxon>
        <taxon>Gnathifera</taxon>
        <taxon>Rotifera</taxon>
        <taxon>Eurotatoria</taxon>
        <taxon>Bdelloidea</taxon>
        <taxon>Philodinida</taxon>
        <taxon>Philodinidae</taxon>
        <taxon>Rotaria</taxon>
    </lineage>
</organism>
<evidence type="ECO:0000313" key="2">
    <source>
        <dbReference type="EMBL" id="CAF4445762.1"/>
    </source>
</evidence>
<gene>
    <name evidence="2" type="ORF">HFQ381_LOCUS23484</name>
</gene>
<dbReference type="Gene3D" id="2.60.40.790">
    <property type="match status" value="1"/>
</dbReference>
<feature type="region of interest" description="Disordered" evidence="1">
    <location>
        <begin position="28"/>
        <end position="49"/>
    </location>
</feature>
<evidence type="ECO:0000313" key="3">
    <source>
        <dbReference type="Proteomes" id="UP000663851"/>
    </source>
</evidence>
<name>A0A820RQV7_9BILA</name>
<feature type="non-terminal residue" evidence="2">
    <location>
        <position position="1"/>
    </location>
</feature>
<reference evidence="2" key="1">
    <citation type="submission" date="2021-02" db="EMBL/GenBank/DDBJ databases">
        <authorList>
            <person name="Nowell W R."/>
        </authorList>
    </citation>
    <scope>NUCLEOTIDE SEQUENCE</scope>
</reference>
<accession>A0A820RQV7</accession>